<feature type="transmembrane region" description="Helical" evidence="12">
    <location>
        <begin position="121"/>
        <end position="139"/>
    </location>
</feature>
<dbReference type="RefSeq" id="WP_048692953.1">
    <property type="nucleotide sequence ID" value="NZ_HG764815.1"/>
</dbReference>
<feature type="transmembrane region" description="Helical" evidence="12">
    <location>
        <begin position="159"/>
        <end position="180"/>
    </location>
</feature>
<keyword evidence="10" id="KW-0408">Iron</keyword>
<protein>
    <submittedName>
        <fullName evidence="13">Cytochrome bd ubiquinol oxidase (Subunit II)</fullName>
        <ecNumber evidence="13">1.9.3.-</ecNumber>
    </submittedName>
</protein>
<feature type="transmembrane region" description="Helical" evidence="12">
    <location>
        <begin position="303"/>
        <end position="326"/>
    </location>
</feature>
<dbReference type="GO" id="GO:0046872">
    <property type="term" value="F:metal ion binding"/>
    <property type="evidence" value="ECO:0007669"/>
    <property type="project" value="UniProtKB-KW"/>
</dbReference>
<accession>W6JVU5</accession>
<keyword evidence="6 12" id="KW-0812">Transmembrane</keyword>
<keyword evidence="8" id="KW-0249">Electron transport</keyword>
<reference evidence="13 14" key="1">
    <citation type="journal article" date="2013" name="ISME J.">
        <title>A metabolic model for members of the genus Tetrasphaera involved in enhanced biological phosphorus removal.</title>
        <authorList>
            <person name="Kristiansen R."/>
            <person name="Nguyen H.T.T."/>
            <person name="Saunders A.M."/>
            <person name="Nielsen J.L."/>
            <person name="Wimmer R."/>
            <person name="Le V.Q."/>
            <person name="McIlroy S.J."/>
            <person name="Petrovski S."/>
            <person name="Seviour R.J."/>
            <person name="Calteau A."/>
            <person name="Nielsen K.L."/>
            <person name="Nielsen P.H."/>
        </authorList>
    </citation>
    <scope>NUCLEOTIDE SEQUENCE [LARGE SCALE GENOMIC DNA]</scope>
    <source>
        <strain evidence="13 14">Ben110</strain>
    </source>
</reference>
<comment type="similarity">
    <text evidence="2">Belongs to the cytochrome ubiquinol oxidase subunit 2 family.</text>
</comment>
<dbReference type="InterPro" id="IPR003317">
    <property type="entry name" value="Cyt-d_oxidase_su2"/>
</dbReference>
<proteinExistence type="inferred from homology"/>
<name>W6JVU5_9MICO</name>
<evidence type="ECO:0000256" key="12">
    <source>
        <dbReference type="SAM" id="Phobius"/>
    </source>
</evidence>
<comment type="caution">
    <text evidence="13">The sequence shown here is derived from an EMBL/GenBank/DDBJ whole genome shotgun (WGS) entry which is preliminary data.</text>
</comment>
<feature type="transmembrane region" description="Helical" evidence="12">
    <location>
        <begin position="255"/>
        <end position="275"/>
    </location>
</feature>
<dbReference type="GO" id="GO:0009055">
    <property type="term" value="F:electron transfer activity"/>
    <property type="evidence" value="ECO:0007669"/>
    <property type="project" value="TreeGrafter"/>
</dbReference>
<feature type="transmembrane region" description="Helical" evidence="12">
    <location>
        <begin position="228"/>
        <end position="248"/>
    </location>
</feature>
<evidence type="ECO:0000256" key="3">
    <source>
        <dbReference type="ARBA" id="ARBA00022448"/>
    </source>
</evidence>
<dbReference type="STRING" id="1193182.BN11_20004"/>
<dbReference type="EMBL" id="CAJA01000112">
    <property type="protein sequence ID" value="CCH72801.1"/>
    <property type="molecule type" value="Genomic_DNA"/>
</dbReference>
<dbReference type="PANTHER" id="PTHR43141:SF5">
    <property type="entry name" value="CYTOCHROME BD-I UBIQUINOL OXIDASE SUBUNIT 2"/>
    <property type="match status" value="1"/>
</dbReference>
<keyword evidence="5" id="KW-0349">Heme</keyword>
<comment type="subcellular location">
    <subcellularLocation>
        <location evidence="1">Cell membrane</location>
        <topology evidence="1">Multi-pass membrane protein</topology>
    </subcellularLocation>
</comment>
<dbReference type="EC" id="1.9.3.-" evidence="13"/>
<dbReference type="GO" id="GO:0070069">
    <property type="term" value="C:cytochrome complex"/>
    <property type="evidence" value="ECO:0007669"/>
    <property type="project" value="TreeGrafter"/>
</dbReference>
<dbReference type="GO" id="GO:0005886">
    <property type="term" value="C:plasma membrane"/>
    <property type="evidence" value="ECO:0007669"/>
    <property type="project" value="UniProtKB-SubCell"/>
</dbReference>
<evidence type="ECO:0000256" key="7">
    <source>
        <dbReference type="ARBA" id="ARBA00022723"/>
    </source>
</evidence>
<sequence length="348" mass="37926">MDLAQLWFLLIAVLWTGYFVLEGFDFGVGMLLPILGKGRDAEDTEKRKRVLLNTIGPVWDGNEVWVLTAGGATFAAFPHWYATLFSGFYLALLLILVALILRNMGLDYRGKRASAAWKAGWDKAIIVCSFLAALLWGVGLTNLVKGVPIDKDMEYTGTLFTLLNPVGLLGGLVFVALFLTHGAYFVALKTDGPIRADARAFATKAGLAAAALAVILLLALGIQKGSVWSWVTTAIAALALLFSIYANTKGKEGQAFVGTALTIAMAVATYFFLLYPDVMPSSTDPAYSLTIENASSTDYTLKIMTIAAVIFTPIVLLYQGWTYWVFRKRIRVEHIPAAQDPLIHAESR</sequence>
<evidence type="ECO:0000256" key="6">
    <source>
        <dbReference type="ARBA" id="ARBA00022692"/>
    </source>
</evidence>
<dbReference type="NCBIfam" id="TIGR00203">
    <property type="entry name" value="cydB"/>
    <property type="match status" value="1"/>
</dbReference>
<dbReference type="Pfam" id="PF02322">
    <property type="entry name" value="Cyt_bd_oxida_II"/>
    <property type="match status" value="1"/>
</dbReference>
<keyword evidence="14" id="KW-1185">Reference proteome</keyword>
<keyword evidence="7" id="KW-0479">Metal-binding</keyword>
<dbReference type="PANTHER" id="PTHR43141">
    <property type="entry name" value="CYTOCHROME BD2 SUBUNIT II"/>
    <property type="match status" value="1"/>
</dbReference>
<keyword evidence="13" id="KW-0560">Oxidoreductase</keyword>
<organism evidence="13 14">
    <name type="scientific">Nostocoides australiense Ben110</name>
    <dbReference type="NCBI Taxonomy" id="1193182"/>
    <lineage>
        <taxon>Bacteria</taxon>
        <taxon>Bacillati</taxon>
        <taxon>Actinomycetota</taxon>
        <taxon>Actinomycetes</taxon>
        <taxon>Micrococcales</taxon>
        <taxon>Intrasporangiaceae</taxon>
        <taxon>Nostocoides</taxon>
    </lineage>
</organism>
<evidence type="ECO:0000256" key="1">
    <source>
        <dbReference type="ARBA" id="ARBA00004651"/>
    </source>
</evidence>
<evidence type="ECO:0000256" key="11">
    <source>
        <dbReference type="ARBA" id="ARBA00023136"/>
    </source>
</evidence>
<gene>
    <name evidence="13" type="primary">cydB</name>
    <name evidence="13" type="ORF">BN11_20004</name>
</gene>
<evidence type="ECO:0000256" key="9">
    <source>
        <dbReference type="ARBA" id="ARBA00022989"/>
    </source>
</evidence>
<evidence type="ECO:0000256" key="8">
    <source>
        <dbReference type="ARBA" id="ARBA00022982"/>
    </source>
</evidence>
<dbReference type="OrthoDB" id="9776710at2"/>
<evidence type="ECO:0000313" key="14">
    <source>
        <dbReference type="Proteomes" id="UP000035763"/>
    </source>
</evidence>
<feature type="transmembrane region" description="Helical" evidence="12">
    <location>
        <begin position="80"/>
        <end position="101"/>
    </location>
</feature>
<keyword evidence="3" id="KW-0813">Transport</keyword>
<feature type="transmembrane region" description="Helical" evidence="12">
    <location>
        <begin position="201"/>
        <end position="222"/>
    </location>
</feature>
<evidence type="ECO:0000256" key="4">
    <source>
        <dbReference type="ARBA" id="ARBA00022475"/>
    </source>
</evidence>
<evidence type="ECO:0000256" key="2">
    <source>
        <dbReference type="ARBA" id="ARBA00007543"/>
    </source>
</evidence>
<evidence type="ECO:0000256" key="5">
    <source>
        <dbReference type="ARBA" id="ARBA00022617"/>
    </source>
</evidence>
<evidence type="ECO:0000256" key="10">
    <source>
        <dbReference type="ARBA" id="ARBA00023004"/>
    </source>
</evidence>
<dbReference type="AlphaFoldDB" id="W6JVU5"/>
<dbReference type="GO" id="GO:0019646">
    <property type="term" value="P:aerobic electron transport chain"/>
    <property type="evidence" value="ECO:0007669"/>
    <property type="project" value="TreeGrafter"/>
</dbReference>
<keyword evidence="9 12" id="KW-1133">Transmembrane helix</keyword>
<dbReference type="Proteomes" id="UP000035763">
    <property type="component" value="Unassembled WGS sequence"/>
</dbReference>
<evidence type="ECO:0000313" key="13">
    <source>
        <dbReference type="EMBL" id="CCH72801.1"/>
    </source>
</evidence>
<dbReference type="PIRSF" id="PIRSF000267">
    <property type="entry name" value="Cyt_oxidse_sub2"/>
    <property type="match status" value="1"/>
</dbReference>
<keyword evidence="11 12" id="KW-0472">Membrane</keyword>
<keyword evidence="4" id="KW-1003">Cell membrane</keyword>
<dbReference type="GO" id="GO:0016682">
    <property type="term" value="F:oxidoreductase activity, acting on diphenols and related substances as donors, oxygen as acceptor"/>
    <property type="evidence" value="ECO:0007669"/>
    <property type="project" value="TreeGrafter"/>
</dbReference>